<organism evidence="3">
    <name type="scientific">marine metagenome</name>
    <dbReference type="NCBI Taxonomy" id="408172"/>
    <lineage>
        <taxon>unclassified sequences</taxon>
        <taxon>metagenomes</taxon>
        <taxon>ecological metagenomes</taxon>
    </lineage>
</organism>
<dbReference type="PANTHER" id="PTHR21152:SF40">
    <property type="entry name" value="ALANINE--GLYOXYLATE AMINOTRANSFERASE"/>
    <property type="match status" value="1"/>
</dbReference>
<proteinExistence type="predicted"/>
<dbReference type="SUPFAM" id="SSF53383">
    <property type="entry name" value="PLP-dependent transferases"/>
    <property type="match status" value="1"/>
</dbReference>
<evidence type="ECO:0000256" key="1">
    <source>
        <dbReference type="ARBA" id="ARBA00001933"/>
    </source>
</evidence>
<dbReference type="InterPro" id="IPR015422">
    <property type="entry name" value="PyrdxlP-dep_Trfase_small"/>
</dbReference>
<dbReference type="AlphaFoldDB" id="A0A382QAQ5"/>
<dbReference type="PANTHER" id="PTHR21152">
    <property type="entry name" value="AMINOTRANSFERASE CLASS V"/>
    <property type="match status" value="1"/>
</dbReference>
<keyword evidence="2" id="KW-0663">Pyridoxal phosphate</keyword>
<dbReference type="InterPro" id="IPR015424">
    <property type="entry name" value="PyrdxlP-dep_Trfase"/>
</dbReference>
<dbReference type="GO" id="GO:0008453">
    <property type="term" value="F:alanine-glyoxylate transaminase activity"/>
    <property type="evidence" value="ECO:0007669"/>
    <property type="project" value="TreeGrafter"/>
</dbReference>
<evidence type="ECO:0000256" key="2">
    <source>
        <dbReference type="ARBA" id="ARBA00022898"/>
    </source>
</evidence>
<dbReference type="EMBL" id="UINC01112791">
    <property type="protein sequence ID" value="SVC81975.1"/>
    <property type="molecule type" value="Genomic_DNA"/>
</dbReference>
<evidence type="ECO:0000313" key="3">
    <source>
        <dbReference type="EMBL" id="SVC81975.1"/>
    </source>
</evidence>
<feature type="non-terminal residue" evidence="3">
    <location>
        <position position="88"/>
    </location>
</feature>
<accession>A0A382QAQ5</accession>
<dbReference type="GO" id="GO:0004760">
    <property type="term" value="F:L-serine-pyruvate transaminase activity"/>
    <property type="evidence" value="ECO:0007669"/>
    <property type="project" value="TreeGrafter"/>
</dbReference>
<gene>
    <name evidence="3" type="ORF">METZ01_LOCUS334829</name>
</gene>
<dbReference type="InterPro" id="IPR015421">
    <property type="entry name" value="PyrdxlP-dep_Trfase_major"/>
</dbReference>
<dbReference type="GO" id="GO:0019265">
    <property type="term" value="P:glycine biosynthetic process, by transamination of glyoxylate"/>
    <property type="evidence" value="ECO:0007669"/>
    <property type="project" value="TreeGrafter"/>
</dbReference>
<name>A0A382QAQ5_9ZZZZ</name>
<dbReference type="GO" id="GO:0005777">
    <property type="term" value="C:peroxisome"/>
    <property type="evidence" value="ECO:0007669"/>
    <property type="project" value="TreeGrafter"/>
</dbReference>
<dbReference type="Gene3D" id="3.40.640.10">
    <property type="entry name" value="Type I PLP-dependent aspartate aminotransferase-like (Major domain)"/>
    <property type="match status" value="1"/>
</dbReference>
<comment type="cofactor">
    <cofactor evidence="1">
        <name>pyridoxal 5'-phosphate</name>
        <dbReference type="ChEBI" id="CHEBI:597326"/>
    </cofactor>
</comment>
<sequence>MDNQLSHISNILLMGPGPSSVSNSVYEALARPTLGHLDPVFINLMDEIKGFLKQLMGTENELTVPISGTGSAGMETCFVNLVEPGDRV</sequence>
<evidence type="ECO:0008006" key="4">
    <source>
        <dbReference type="Google" id="ProtNLM"/>
    </source>
</evidence>
<reference evidence="3" key="1">
    <citation type="submission" date="2018-05" db="EMBL/GenBank/DDBJ databases">
        <authorList>
            <person name="Lanie J.A."/>
            <person name="Ng W.-L."/>
            <person name="Kazmierczak K.M."/>
            <person name="Andrzejewski T.M."/>
            <person name="Davidsen T.M."/>
            <person name="Wayne K.J."/>
            <person name="Tettelin H."/>
            <person name="Glass J.I."/>
            <person name="Rusch D."/>
            <person name="Podicherti R."/>
            <person name="Tsui H.-C.T."/>
            <person name="Winkler M.E."/>
        </authorList>
    </citation>
    <scope>NUCLEOTIDE SEQUENCE</scope>
</reference>
<protein>
    <recommendedName>
        <fullName evidence="4">Aminotransferase class V domain-containing protein</fullName>
    </recommendedName>
</protein>
<dbReference type="Gene3D" id="3.90.1150.10">
    <property type="entry name" value="Aspartate Aminotransferase, domain 1"/>
    <property type="match status" value="1"/>
</dbReference>